<evidence type="ECO:0000256" key="1">
    <source>
        <dbReference type="SAM" id="Coils"/>
    </source>
</evidence>
<feature type="region of interest" description="Disordered" evidence="2">
    <location>
        <begin position="277"/>
        <end position="328"/>
    </location>
</feature>
<reference evidence="4" key="1">
    <citation type="journal article" date="2014" name="Genome Announc.">
        <title>Draft genome sequence of the plant-pathogenic soil fungus Rhizoctonia solani anastomosis group 3 strain Rhs1AP.</title>
        <authorList>
            <person name="Cubeta M.A."/>
            <person name="Thomas E."/>
            <person name="Dean R.A."/>
            <person name="Jabaji S."/>
            <person name="Neate S.M."/>
            <person name="Tavantzis S."/>
            <person name="Toda T."/>
            <person name="Vilgalys R."/>
            <person name="Bharathan N."/>
            <person name="Fedorova-Abrams N."/>
            <person name="Pakala S.B."/>
            <person name="Pakala S.M."/>
            <person name="Zafar N."/>
            <person name="Joardar V."/>
            <person name="Losada L."/>
            <person name="Nierman W.C."/>
        </authorList>
    </citation>
    <scope>NUCLEOTIDE SEQUENCE [LARGE SCALE GENOMIC DNA]</scope>
    <source>
        <strain evidence="4">AG-3</strain>
    </source>
</reference>
<feature type="compositionally biased region" description="Basic residues" evidence="2">
    <location>
        <begin position="1"/>
        <end position="16"/>
    </location>
</feature>
<dbReference type="PANTHER" id="PTHR34409:SF1">
    <property type="entry name" value="MYB-LIKE DOMAIN-CONTAINING PROTEIN"/>
    <property type="match status" value="1"/>
</dbReference>
<protein>
    <submittedName>
        <fullName evidence="3">Uncharacterized protein</fullName>
    </submittedName>
</protein>
<keyword evidence="1" id="KW-0175">Coiled coil</keyword>
<evidence type="ECO:0000313" key="4">
    <source>
        <dbReference type="Proteomes" id="UP000030108"/>
    </source>
</evidence>
<comment type="caution">
    <text evidence="3">The sequence shown here is derived from an EMBL/GenBank/DDBJ whole genome shotgun (WGS) entry which is preliminary data.</text>
</comment>
<feature type="coiled-coil region" evidence="1">
    <location>
        <begin position="227"/>
        <end position="254"/>
    </location>
</feature>
<dbReference type="Proteomes" id="UP000030108">
    <property type="component" value="Unassembled WGS sequence"/>
</dbReference>
<sequence>MPRKSMKARGKARARHTPSPTLTLTPPPLPRRRGRPPGAGTYSSPELRLLLKIIRKCQPQTASDWLEVERQYNASVPPDRRRLAANLRSRFSKLVRMPKPTGDPEGNRLHEEALLLDEELDALEPTHVLDDLPTPADTIDISSSEPDMELEDLPAPIVIAPAPTLAPQKRKVEPSPAFRAVARKVGSNSRPAQAQNLLDSATSQIASVFNPAAEDRVANRQRDDITIITLNDTIRDLRAELSQEREHRFALERQLRDEEMRRLVDLQVQQQLRQHLPAYQATQPQAGNFPRPSYHHRSDYSPSIGEAHPSWMPGPPPERTDASGSGGA</sequence>
<feature type="non-terminal residue" evidence="3">
    <location>
        <position position="328"/>
    </location>
</feature>
<gene>
    <name evidence="3" type="ORF">RSOL_395920</name>
</gene>
<proteinExistence type="predicted"/>
<dbReference type="EMBL" id="JATN01000319">
    <property type="protein sequence ID" value="EUC61464.1"/>
    <property type="molecule type" value="Genomic_DNA"/>
</dbReference>
<dbReference type="OrthoDB" id="2758145at2759"/>
<dbReference type="AlphaFoldDB" id="X8JCR7"/>
<dbReference type="PANTHER" id="PTHR34409">
    <property type="entry name" value="SET DOMAIN-CONTAINING PROTEIN"/>
    <property type="match status" value="1"/>
</dbReference>
<organism evidence="3 4">
    <name type="scientific">Rhizoctonia solani AG-3 Rhs1AP</name>
    <dbReference type="NCBI Taxonomy" id="1086054"/>
    <lineage>
        <taxon>Eukaryota</taxon>
        <taxon>Fungi</taxon>
        <taxon>Dikarya</taxon>
        <taxon>Basidiomycota</taxon>
        <taxon>Agaricomycotina</taxon>
        <taxon>Agaricomycetes</taxon>
        <taxon>Cantharellales</taxon>
        <taxon>Ceratobasidiaceae</taxon>
        <taxon>Rhizoctonia</taxon>
    </lineage>
</organism>
<name>X8JCR7_9AGAM</name>
<feature type="region of interest" description="Disordered" evidence="2">
    <location>
        <begin position="1"/>
        <end position="44"/>
    </location>
</feature>
<evidence type="ECO:0000256" key="2">
    <source>
        <dbReference type="SAM" id="MobiDB-lite"/>
    </source>
</evidence>
<accession>X8JCR7</accession>
<evidence type="ECO:0000313" key="3">
    <source>
        <dbReference type="EMBL" id="EUC61464.1"/>
    </source>
</evidence>